<proteinExistence type="predicted"/>
<keyword evidence="2" id="KW-1185">Reference proteome</keyword>
<gene>
    <name evidence="1" type="ORF">GO986_15115</name>
</gene>
<reference evidence="1 2" key="1">
    <citation type="submission" date="2019-12" db="EMBL/GenBank/DDBJ databases">
        <title>Deinococcus sp. HMF7620 Genome sequencing and assembly.</title>
        <authorList>
            <person name="Kang H."/>
            <person name="Kim H."/>
            <person name="Joh K."/>
        </authorList>
    </citation>
    <scope>NUCLEOTIDE SEQUENCE [LARGE SCALE GENOMIC DNA]</scope>
    <source>
        <strain evidence="1 2">HMF7620</strain>
    </source>
</reference>
<comment type="caution">
    <text evidence="1">The sequence shown here is derived from an EMBL/GenBank/DDBJ whole genome shotgun (WGS) entry which is preliminary data.</text>
</comment>
<dbReference type="Proteomes" id="UP000483286">
    <property type="component" value="Unassembled WGS sequence"/>
</dbReference>
<name>A0A7C9LSD5_9DEIO</name>
<dbReference type="EMBL" id="WQLB01000022">
    <property type="protein sequence ID" value="MVN88081.1"/>
    <property type="molecule type" value="Genomic_DNA"/>
</dbReference>
<dbReference type="AlphaFoldDB" id="A0A7C9LSD5"/>
<evidence type="ECO:0000313" key="2">
    <source>
        <dbReference type="Proteomes" id="UP000483286"/>
    </source>
</evidence>
<evidence type="ECO:0000313" key="1">
    <source>
        <dbReference type="EMBL" id="MVN88081.1"/>
    </source>
</evidence>
<dbReference type="RefSeq" id="WP_157460140.1">
    <property type="nucleotide sequence ID" value="NZ_WQLB01000022.1"/>
</dbReference>
<protein>
    <submittedName>
        <fullName evidence="1">Uncharacterized protein</fullName>
    </submittedName>
</protein>
<accession>A0A7C9LSD5</accession>
<sequence length="57" mass="6268">MMKGPWQLAELAQRKVTIHRLSDVIAELRRQQGVLRASSGSDLFDLLTSGESTSVPS</sequence>
<organism evidence="1 2">
    <name type="scientific">Deinococcus arboris</name>
    <dbReference type="NCBI Taxonomy" id="2682977"/>
    <lineage>
        <taxon>Bacteria</taxon>
        <taxon>Thermotogati</taxon>
        <taxon>Deinococcota</taxon>
        <taxon>Deinococci</taxon>
        <taxon>Deinococcales</taxon>
        <taxon>Deinococcaceae</taxon>
        <taxon>Deinococcus</taxon>
    </lineage>
</organism>